<proteinExistence type="predicted"/>
<evidence type="ECO:0000313" key="3">
    <source>
        <dbReference type="Proteomes" id="UP000253209"/>
    </source>
</evidence>
<name>A0A367GS31_9SPHI</name>
<dbReference type="OrthoDB" id="769955at2"/>
<keyword evidence="1" id="KW-0732">Signal</keyword>
<organism evidence="2 3">
    <name type="scientific">Mucilaginibacter hurinus</name>
    <dbReference type="NCBI Taxonomy" id="2201324"/>
    <lineage>
        <taxon>Bacteria</taxon>
        <taxon>Pseudomonadati</taxon>
        <taxon>Bacteroidota</taxon>
        <taxon>Sphingobacteriia</taxon>
        <taxon>Sphingobacteriales</taxon>
        <taxon>Sphingobacteriaceae</taxon>
        <taxon>Mucilaginibacter</taxon>
    </lineage>
</organism>
<evidence type="ECO:0000313" key="2">
    <source>
        <dbReference type="EMBL" id="RCH55523.1"/>
    </source>
</evidence>
<accession>A0A367GS31</accession>
<comment type="caution">
    <text evidence="2">The sequence shown here is derived from an EMBL/GenBank/DDBJ whole genome shotgun (WGS) entry which is preliminary data.</text>
</comment>
<dbReference type="RefSeq" id="WP_114004439.1">
    <property type="nucleotide sequence ID" value="NZ_QGDC01000003.1"/>
</dbReference>
<dbReference type="Proteomes" id="UP000253209">
    <property type="component" value="Unassembled WGS sequence"/>
</dbReference>
<evidence type="ECO:0008006" key="4">
    <source>
        <dbReference type="Google" id="ProtNLM"/>
    </source>
</evidence>
<feature type="signal peptide" evidence="1">
    <location>
        <begin position="1"/>
        <end position="21"/>
    </location>
</feature>
<protein>
    <recommendedName>
        <fullName evidence="4">CHRD domain-containing protein</fullName>
    </recommendedName>
</protein>
<reference evidence="2 3" key="1">
    <citation type="submission" date="2018-05" db="EMBL/GenBank/DDBJ databases">
        <title>Mucilaginibacter hurinus sp. nov., isolated from briquette warehouse soil.</title>
        <authorList>
            <person name="Choi L."/>
        </authorList>
    </citation>
    <scope>NUCLEOTIDE SEQUENCE [LARGE SCALE GENOMIC DNA]</scope>
    <source>
        <strain evidence="2 3">ZR32</strain>
    </source>
</reference>
<feature type="chain" id="PRO_5016595913" description="CHRD domain-containing protein" evidence="1">
    <location>
        <begin position="22"/>
        <end position="176"/>
    </location>
</feature>
<dbReference type="EMBL" id="QGDC01000003">
    <property type="protein sequence ID" value="RCH55523.1"/>
    <property type="molecule type" value="Genomic_DNA"/>
</dbReference>
<dbReference type="PROSITE" id="PS51257">
    <property type="entry name" value="PROKAR_LIPOPROTEIN"/>
    <property type="match status" value="1"/>
</dbReference>
<gene>
    <name evidence="2" type="ORF">DJ568_06420</name>
</gene>
<keyword evidence="3" id="KW-1185">Reference proteome</keyword>
<dbReference type="AlphaFoldDB" id="A0A367GS31"/>
<sequence length="176" mass="18688">MKTFNKLKAILLIVLIVAVSATSCKKDKDTKTSNGQFATVTAKRFAFGSGAVAEFKSTAAVVAKAGPIFTMTAVRDGLKESITIALYGATGTGTYSLNKDNSTGNGAVMYKDFQNTTNKKLIYTTGEKNSGGGQVKITKLTDTEIEGTFFIVAHNEDGEEAFVEQGEFSGKITTVK</sequence>
<evidence type="ECO:0000256" key="1">
    <source>
        <dbReference type="SAM" id="SignalP"/>
    </source>
</evidence>